<sequence>MEQLRCHGLIVFDHSIIMALYQPQHPASLPSPAVFLLEMLEEELQSNTHRLHQQSLRSYLHKEHTKVSKKKSGSATSEVYKSSWFGYTSMLFILDGDTQRSGTETELAEYDSQENTSENERNRKIEVLEHETTSSSTTQQGLDFATPSSKRKRQKKSAQVDEAYHFLTEAKEKLTKQDRFSYFGERNCKV</sequence>
<comment type="caution">
    <text evidence="2">The sequence shown here is derived from an EMBL/GenBank/DDBJ whole genome shotgun (WGS) entry which is preliminary data.</text>
</comment>
<feature type="region of interest" description="Disordered" evidence="1">
    <location>
        <begin position="103"/>
        <end position="122"/>
    </location>
</feature>
<feature type="region of interest" description="Disordered" evidence="1">
    <location>
        <begin position="129"/>
        <end position="160"/>
    </location>
</feature>
<proteinExistence type="predicted"/>
<evidence type="ECO:0000256" key="1">
    <source>
        <dbReference type="SAM" id="MobiDB-lite"/>
    </source>
</evidence>
<keyword evidence="3" id="KW-1185">Reference proteome</keyword>
<name>A0A9P0P9H5_ACAOB</name>
<evidence type="ECO:0000313" key="3">
    <source>
        <dbReference type="Proteomes" id="UP001152888"/>
    </source>
</evidence>
<dbReference type="EMBL" id="CAKOFQ010006839">
    <property type="protein sequence ID" value="CAH1975766.1"/>
    <property type="molecule type" value="Genomic_DNA"/>
</dbReference>
<dbReference type="Proteomes" id="UP001152888">
    <property type="component" value="Unassembled WGS sequence"/>
</dbReference>
<protein>
    <submittedName>
        <fullName evidence="2">Uncharacterized protein</fullName>
    </submittedName>
</protein>
<organism evidence="2 3">
    <name type="scientific">Acanthoscelides obtectus</name>
    <name type="common">Bean weevil</name>
    <name type="synonym">Bruchus obtectus</name>
    <dbReference type="NCBI Taxonomy" id="200917"/>
    <lineage>
        <taxon>Eukaryota</taxon>
        <taxon>Metazoa</taxon>
        <taxon>Ecdysozoa</taxon>
        <taxon>Arthropoda</taxon>
        <taxon>Hexapoda</taxon>
        <taxon>Insecta</taxon>
        <taxon>Pterygota</taxon>
        <taxon>Neoptera</taxon>
        <taxon>Endopterygota</taxon>
        <taxon>Coleoptera</taxon>
        <taxon>Polyphaga</taxon>
        <taxon>Cucujiformia</taxon>
        <taxon>Chrysomeloidea</taxon>
        <taxon>Chrysomelidae</taxon>
        <taxon>Bruchinae</taxon>
        <taxon>Bruchini</taxon>
        <taxon>Acanthoscelides</taxon>
    </lineage>
</organism>
<accession>A0A9P0P9H5</accession>
<dbReference type="AlphaFoldDB" id="A0A9P0P9H5"/>
<evidence type="ECO:0000313" key="2">
    <source>
        <dbReference type="EMBL" id="CAH1975766.1"/>
    </source>
</evidence>
<gene>
    <name evidence="2" type="ORF">ACAOBT_LOCUS11770</name>
</gene>
<reference evidence="2" key="1">
    <citation type="submission" date="2022-03" db="EMBL/GenBank/DDBJ databases">
        <authorList>
            <person name="Sayadi A."/>
        </authorList>
    </citation>
    <scope>NUCLEOTIDE SEQUENCE</scope>
</reference>